<dbReference type="InterPro" id="IPR036389">
    <property type="entry name" value="RNase_III_sf"/>
</dbReference>
<keyword evidence="3" id="KW-1185">Reference proteome</keyword>
<dbReference type="Gene3D" id="1.10.1520.10">
    <property type="entry name" value="Ribonuclease III domain"/>
    <property type="match status" value="1"/>
</dbReference>
<dbReference type="InterPro" id="IPR000999">
    <property type="entry name" value="RNase_III_dom"/>
</dbReference>
<proteinExistence type="predicted"/>
<accession>A0AAD6N5V4</accession>
<evidence type="ECO:0000259" key="1">
    <source>
        <dbReference type="PROSITE" id="PS50142"/>
    </source>
</evidence>
<dbReference type="EMBL" id="JAQJZL010000010">
    <property type="protein sequence ID" value="KAJ6034596.1"/>
    <property type="molecule type" value="Genomic_DNA"/>
</dbReference>
<reference evidence="2" key="1">
    <citation type="journal article" date="2023" name="IMA Fungus">
        <title>Comparative genomic study of the Penicillium genus elucidates a diverse pangenome and 15 lateral gene transfer events.</title>
        <authorList>
            <person name="Petersen C."/>
            <person name="Sorensen T."/>
            <person name="Nielsen M.R."/>
            <person name="Sondergaard T.E."/>
            <person name="Sorensen J.L."/>
            <person name="Fitzpatrick D.A."/>
            <person name="Frisvad J.C."/>
            <person name="Nielsen K.L."/>
        </authorList>
    </citation>
    <scope>NUCLEOTIDE SEQUENCE</scope>
    <source>
        <strain evidence="2">IBT 15450</strain>
    </source>
</reference>
<comment type="caution">
    <text evidence="2">The sequence shown here is derived from an EMBL/GenBank/DDBJ whole genome shotgun (WGS) entry which is preliminary data.</text>
</comment>
<dbReference type="AlphaFoldDB" id="A0AAD6N5V4"/>
<organism evidence="2 3">
    <name type="scientific">Penicillium canescens</name>
    <dbReference type="NCBI Taxonomy" id="5083"/>
    <lineage>
        <taxon>Eukaryota</taxon>
        <taxon>Fungi</taxon>
        <taxon>Dikarya</taxon>
        <taxon>Ascomycota</taxon>
        <taxon>Pezizomycotina</taxon>
        <taxon>Eurotiomycetes</taxon>
        <taxon>Eurotiomycetidae</taxon>
        <taxon>Eurotiales</taxon>
        <taxon>Aspergillaceae</taxon>
        <taxon>Penicillium</taxon>
    </lineage>
</organism>
<dbReference type="Proteomes" id="UP001219568">
    <property type="component" value="Unassembled WGS sequence"/>
</dbReference>
<dbReference type="PROSITE" id="PS50142">
    <property type="entry name" value="RNASE_3_2"/>
    <property type="match status" value="1"/>
</dbReference>
<gene>
    <name evidence="2" type="ORF">N7460_008771</name>
</gene>
<reference evidence="2" key="2">
    <citation type="submission" date="2023-01" db="EMBL/GenBank/DDBJ databases">
        <authorList>
            <person name="Petersen C."/>
        </authorList>
    </citation>
    <scope>NUCLEOTIDE SEQUENCE</scope>
    <source>
        <strain evidence="2">IBT 15450</strain>
    </source>
</reference>
<evidence type="ECO:0000313" key="2">
    <source>
        <dbReference type="EMBL" id="KAJ6034596.1"/>
    </source>
</evidence>
<sequence length="110" mass="12045">MTNAQNTLATNENLARIRFSVGMDAYIQLNPSAQGVVPGRLMATTIEAIIGAVYLDRNRNTMDIRLLVIHLRIMPTLQGIVLDLDEGDTIGTRRPSREGLESLFMMASGG</sequence>
<feature type="domain" description="RNase III" evidence="1">
    <location>
        <begin position="1"/>
        <end position="58"/>
    </location>
</feature>
<evidence type="ECO:0000313" key="3">
    <source>
        <dbReference type="Proteomes" id="UP001219568"/>
    </source>
</evidence>
<name>A0AAD6N5V4_PENCN</name>
<dbReference type="GO" id="GO:0006396">
    <property type="term" value="P:RNA processing"/>
    <property type="evidence" value="ECO:0007669"/>
    <property type="project" value="InterPro"/>
</dbReference>
<protein>
    <recommendedName>
        <fullName evidence="1">RNase III domain-containing protein</fullName>
    </recommendedName>
</protein>
<dbReference type="GO" id="GO:0004525">
    <property type="term" value="F:ribonuclease III activity"/>
    <property type="evidence" value="ECO:0007669"/>
    <property type="project" value="InterPro"/>
</dbReference>
<dbReference type="SUPFAM" id="SSF69065">
    <property type="entry name" value="RNase III domain-like"/>
    <property type="match status" value="1"/>
</dbReference>